<protein>
    <recommendedName>
        <fullName evidence="5">3-methyl-2-oxobutanoate hydroxymethyltransferase</fullName>
        <ecNumber evidence="5">2.1.2.11</ecNumber>
    </recommendedName>
    <alternativeName>
        <fullName evidence="5">Ketopantoate hydroxymethyltransferase</fullName>
        <shortName evidence="5">KPHMT</shortName>
    </alternativeName>
</protein>
<feature type="binding site" evidence="5">
    <location>
        <position position="83"/>
    </location>
    <ligand>
        <name>Mg(2+)</name>
        <dbReference type="ChEBI" id="CHEBI:18420"/>
    </ligand>
</feature>
<feature type="binding site" evidence="5">
    <location>
        <begin position="44"/>
        <end position="45"/>
    </location>
    <ligand>
        <name>3-methyl-2-oxobutanoate</name>
        <dbReference type="ChEBI" id="CHEBI:11851"/>
    </ligand>
</feature>
<dbReference type="PANTHER" id="PTHR20881">
    <property type="entry name" value="3-METHYL-2-OXOBUTANOATE HYDROXYMETHYLTRANSFERASE"/>
    <property type="match status" value="1"/>
</dbReference>
<feature type="binding site" evidence="5">
    <location>
        <position position="114"/>
    </location>
    <ligand>
        <name>Mg(2+)</name>
        <dbReference type="ChEBI" id="CHEBI:18420"/>
    </ligand>
</feature>
<dbReference type="SUPFAM" id="SSF51621">
    <property type="entry name" value="Phosphoenolpyruvate/pyruvate domain"/>
    <property type="match status" value="1"/>
</dbReference>
<evidence type="ECO:0000313" key="6">
    <source>
        <dbReference type="EMBL" id="NIJ07538.1"/>
    </source>
</evidence>
<comment type="similarity">
    <text evidence="1 5">Belongs to the PanB family.</text>
</comment>
<dbReference type="EMBL" id="JAAOZC010000002">
    <property type="protein sequence ID" value="NIJ07538.1"/>
    <property type="molecule type" value="Genomic_DNA"/>
</dbReference>
<dbReference type="CDD" id="cd06557">
    <property type="entry name" value="KPHMT-like"/>
    <property type="match status" value="1"/>
</dbReference>
<evidence type="ECO:0000256" key="5">
    <source>
        <dbReference type="HAMAP-Rule" id="MF_00156"/>
    </source>
</evidence>
<dbReference type="Gene3D" id="3.20.20.60">
    <property type="entry name" value="Phosphoenolpyruvate-binding domains"/>
    <property type="match status" value="1"/>
</dbReference>
<keyword evidence="3 5" id="KW-0566">Pantothenate biosynthesis</keyword>
<keyword evidence="5" id="KW-0963">Cytoplasm</keyword>
<dbReference type="InterPro" id="IPR040442">
    <property type="entry name" value="Pyrv_kinase-like_dom_sf"/>
</dbReference>
<comment type="catalytic activity">
    <reaction evidence="5">
        <text>(6R)-5,10-methylene-5,6,7,8-tetrahydrofolate + 3-methyl-2-oxobutanoate + H2O = 2-dehydropantoate + (6S)-5,6,7,8-tetrahydrofolate</text>
        <dbReference type="Rhea" id="RHEA:11824"/>
        <dbReference type="ChEBI" id="CHEBI:11561"/>
        <dbReference type="ChEBI" id="CHEBI:11851"/>
        <dbReference type="ChEBI" id="CHEBI:15377"/>
        <dbReference type="ChEBI" id="CHEBI:15636"/>
        <dbReference type="ChEBI" id="CHEBI:57453"/>
        <dbReference type="EC" id="2.1.2.11"/>
    </reaction>
</comment>
<feature type="binding site" evidence="5">
    <location>
        <position position="112"/>
    </location>
    <ligand>
        <name>3-methyl-2-oxobutanoate</name>
        <dbReference type="ChEBI" id="CHEBI:11851"/>
    </ligand>
</feature>
<dbReference type="PANTHER" id="PTHR20881:SF0">
    <property type="entry name" value="3-METHYL-2-OXOBUTANOATE HYDROXYMETHYLTRANSFERASE"/>
    <property type="match status" value="1"/>
</dbReference>
<proteinExistence type="inferred from homology"/>
<keyword evidence="5" id="KW-0460">Magnesium</keyword>
<dbReference type="GO" id="GO:0003864">
    <property type="term" value="F:3-methyl-2-oxobutanoate hydroxymethyltransferase activity"/>
    <property type="evidence" value="ECO:0007669"/>
    <property type="project" value="UniProtKB-EC"/>
</dbReference>
<comment type="subunit">
    <text evidence="2 5">Homodecamer; pentamer of dimers.</text>
</comment>
<evidence type="ECO:0000256" key="1">
    <source>
        <dbReference type="ARBA" id="ARBA00008676"/>
    </source>
</evidence>
<comment type="function">
    <text evidence="5">Catalyzes the reversible reaction in which hydroxymethyl group from 5,10-methylenetetrahydrofolate is transferred onto alpha-ketoisovalerate to form ketopantoate.</text>
</comment>
<evidence type="ECO:0000256" key="4">
    <source>
        <dbReference type="ARBA" id="ARBA00022679"/>
    </source>
</evidence>
<dbReference type="InterPro" id="IPR015813">
    <property type="entry name" value="Pyrv/PenolPyrv_kinase-like_dom"/>
</dbReference>
<keyword evidence="4 5" id="KW-0808">Transferase</keyword>
<keyword evidence="7" id="KW-1185">Reference proteome</keyword>
<comment type="cofactor">
    <cofactor evidence="5">
        <name>Mg(2+)</name>
        <dbReference type="ChEBI" id="CHEBI:18420"/>
    </cofactor>
    <text evidence="5">Binds 1 Mg(2+) ion per subunit.</text>
</comment>
<name>A0ABX0TPR8_9SPHN</name>
<evidence type="ECO:0000256" key="3">
    <source>
        <dbReference type="ARBA" id="ARBA00022655"/>
    </source>
</evidence>
<dbReference type="InterPro" id="IPR003700">
    <property type="entry name" value="Pantoate_hydroxy_MeTrfase"/>
</dbReference>
<reference evidence="6 7" key="1">
    <citation type="submission" date="2020-03" db="EMBL/GenBank/DDBJ databases">
        <title>Genomic Encyclopedia of Type Strains, Phase III (KMG-III): the genomes of soil and plant-associated and newly described type strains.</title>
        <authorList>
            <person name="Whitman W."/>
        </authorList>
    </citation>
    <scope>NUCLEOTIDE SEQUENCE [LARGE SCALE GENOMIC DNA]</scope>
    <source>
        <strain evidence="6 7">CECT 8804</strain>
    </source>
</reference>
<dbReference type="Pfam" id="PF02548">
    <property type="entry name" value="Pantoate_transf"/>
    <property type="match status" value="1"/>
</dbReference>
<evidence type="ECO:0000256" key="2">
    <source>
        <dbReference type="ARBA" id="ARBA00011424"/>
    </source>
</evidence>
<dbReference type="EC" id="2.1.2.11" evidence="5"/>
<comment type="caution">
    <text evidence="6">The sequence shown here is derived from an EMBL/GenBank/DDBJ whole genome shotgun (WGS) entry which is preliminary data.</text>
</comment>
<feature type="active site" description="Proton acceptor" evidence="5">
    <location>
        <position position="180"/>
    </location>
</feature>
<accession>A0ABX0TPR8</accession>
<dbReference type="NCBIfam" id="TIGR00222">
    <property type="entry name" value="panB"/>
    <property type="match status" value="1"/>
</dbReference>
<comment type="pathway">
    <text evidence="5">Cofactor biosynthesis; (R)-pantothenate biosynthesis; (R)-pantoate from 3-methyl-2-oxobutanoate: step 1/2.</text>
</comment>
<dbReference type="Proteomes" id="UP000727456">
    <property type="component" value="Unassembled WGS sequence"/>
</dbReference>
<sequence>MPITPADLLRMKQKGERIPMVTAYDYSAARIAARAGIPLLLVGDSLGMVMHGHGTTLPVTLDDMVRHAAAVTRGSGDAMVVGDLPFLTYANEADAVTASRRMLAEGSVHCVKLEGGAAIAPIVRRLTELGVPVMGHLGFTPQSQHQIGLRVQAKQAAAAKQLLEDALLLEASGVCAIVLELVPAALAKAVSERLAVPTIGIGAGAGCDGQVQVWHDLLGLTEGKVPRHAGRYAELGEVIAAALGRYAEDVRAGVFPKPEQDAAIDPQELQRALGEG</sequence>
<dbReference type="PIRSF" id="PIRSF000388">
    <property type="entry name" value="Pantoate_hydroxy_MeTrfase"/>
    <property type="match status" value="1"/>
</dbReference>
<feature type="binding site" evidence="5">
    <location>
        <position position="83"/>
    </location>
    <ligand>
        <name>3-methyl-2-oxobutanoate</name>
        <dbReference type="ChEBI" id="CHEBI:11851"/>
    </ligand>
</feature>
<comment type="subcellular location">
    <subcellularLocation>
        <location evidence="5">Cytoplasm</location>
    </subcellularLocation>
</comment>
<keyword evidence="5" id="KW-0479">Metal-binding</keyword>
<dbReference type="RefSeq" id="WP_167072396.1">
    <property type="nucleotide sequence ID" value="NZ_JAAOZC010000002.1"/>
</dbReference>
<dbReference type="NCBIfam" id="NF001452">
    <property type="entry name" value="PRK00311.1"/>
    <property type="match status" value="1"/>
</dbReference>
<organism evidence="6 7">
    <name type="scientific">Sphingomonas vulcanisoli</name>
    <dbReference type="NCBI Taxonomy" id="1658060"/>
    <lineage>
        <taxon>Bacteria</taxon>
        <taxon>Pseudomonadati</taxon>
        <taxon>Pseudomonadota</taxon>
        <taxon>Alphaproteobacteria</taxon>
        <taxon>Sphingomonadales</taxon>
        <taxon>Sphingomonadaceae</taxon>
        <taxon>Sphingomonas</taxon>
    </lineage>
</organism>
<evidence type="ECO:0000313" key="7">
    <source>
        <dbReference type="Proteomes" id="UP000727456"/>
    </source>
</evidence>
<dbReference type="HAMAP" id="MF_00156">
    <property type="entry name" value="PanB"/>
    <property type="match status" value="1"/>
</dbReference>
<feature type="binding site" evidence="5">
    <location>
        <position position="44"/>
    </location>
    <ligand>
        <name>Mg(2+)</name>
        <dbReference type="ChEBI" id="CHEBI:18420"/>
    </ligand>
</feature>
<gene>
    <name evidence="5" type="primary">panB</name>
    <name evidence="6" type="ORF">FHS31_001134</name>
</gene>